<feature type="region of interest" description="Disordered" evidence="1">
    <location>
        <begin position="36"/>
        <end position="174"/>
    </location>
</feature>
<evidence type="ECO:0000256" key="1">
    <source>
        <dbReference type="SAM" id="MobiDB-lite"/>
    </source>
</evidence>
<feature type="compositionally biased region" description="Polar residues" evidence="1">
    <location>
        <begin position="79"/>
        <end position="106"/>
    </location>
</feature>
<dbReference type="InterPro" id="IPR001138">
    <property type="entry name" value="Zn2Cys6_DnaBD"/>
</dbReference>
<protein>
    <recommendedName>
        <fullName evidence="4">Zn(2)-C6 fungal-type domain-containing protein</fullName>
    </recommendedName>
</protein>
<reference evidence="2" key="1">
    <citation type="submission" date="2023-03" db="EMBL/GenBank/DDBJ databases">
        <title>Massive genome expansion in bonnet fungi (Mycena s.s.) driven by repeated elements and novel gene families across ecological guilds.</title>
        <authorList>
            <consortium name="Lawrence Berkeley National Laboratory"/>
            <person name="Harder C.B."/>
            <person name="Miyauchi S."/>
            <person name="Viragh M."/>
            <person name="Kuo A."/>
            <person name="Thoen E."/>
            <person name="Andreopoulos B."/>
            <person name="Lu D."/>
            <person name="Skrede I."/>
            <person name="Drula E."/>
            <person name="Henrissat B."/>
            <person name="Morin E."/>
            <person name="Kohler A."/>
            <person name="Barry K."/>
            <person name="LaButti K."/>
            <person name="Morin E."/>
            <person name="Salamov A."/>
            <person name="Lipzen A."/>
            <person name="Mereny Z."/>
            <person name="Hegedus B."/>
            <person name="Baldrian P."/>
            <person name="Stursova M."/>
            <person name="Weitz H."/>
            <person name="Taylor A."/>
            <person name="Grigoriev I.V."/>
            <person name="Nagy L.G."/>
            <person name="Martin F."/>
            <person name="Kauserud H."/>
        </authorList>
    </citation>
    <scope>NUCLEOTIDE SEQUENCE</scope>
    <source>
        <strain evidence="2">CBHHK002</strain>
    </source>
</reference>
<dbReference type="EMBL" id="JARIHO010000045">
    <property type="protein sequence ID" value="KAJ7323865.1"/>
    <property type="molecule type" value="Genomic_DNA"/>
</dbReference>
<keyword evidence="3" id="KW-1185">Reference proteome</keyword>
<evidence type="ECO:0008006" key="4">
    <source>
        <dbReference type="Google" id="ProtNLM"/>
    </source>
</evidence>
<dbReference type="CDD" id="cd00067">
    <property type="entry name" value="GAL4"/>
    <property type="match status" value="1"/>
</dbReference>
<evidence type="ECO:0000313" key="3">
    <source>
        <dbReference type="Proteomes" id="UP001218218"/>
    </source>
</evidence>
<name>A0AAD6ZIX9_9AGAR</name>
<proteinExistence type="predicted"/>
<comment type="caution">
    <text evidence="2">The sequence shown here is derived from an EMBL/GenBank/DDBJ whole genome shotgun (WGS) entry which is preliminary data.</text>
</comment>
<dbReference type="GO" id="GO:0008270">
    <property type="term" value="F:zinc ion binding"/>
    <property type="evidence" value="ECO:0007669"/>
    <property type="project" value="InterPro"/>
</dbReference>
<dbReference type="GO" id="GO:0000981">
    <property type="term" value="F:DNA-binding transcription factor activity, RNA polymerase II-specific"/>
    <property type="evidence" value="ECO:0007669"/>
    <property type="project" value="InterPro"/>
</dbReference>
<dbReference type="Proteomes" id="UP001218218">
    <property type="component" value="Unassembled WGS sequence"/>
</dbReference>
<organism evidence="2 3">
    <name type="scientific">Mycena albidolilacea</name>
    <dbReference type="NCBI Taxonomy" id="1033008"/>
    <lineage>
        <taxon>Eukaryota</taxon>
        <taxon>Fungi</taxon>
        <taxon>Dikarya</taxon>
        <taxon>Basidiomycota</taxon>
        <taxon>Agaricomycotina</taxon>
        <taxon>Agaricomycetes</taxon>
        <taxon>Agaricomycetidae</taxon>
        <taxon>Agaricales</taxon>
        <taxon>Marasmiineae</taxon>
        <taxon>Mycenaceae</taxon>
        <taxon>Mycena</taxon>
    </lineage>
</organism>
<sequence length="174" mass="18405">MTEPAPYKRTRCLTEDSEQVPCERCVRKGLVCEYVPVADDEEQSTRDPAPNKSSSKYVSASQPTPPAGQAPGPYHAGKNRSSQGGNPAYPASNQWGPTPFNPSARSPGSGANAYYSGGNPYSNQPQAYSHGPAPTLSYTAAAPPPQHGSFSGYPPNSVYPSNWPAFPSSSSQPQ</sequence>
<evidence type="ECO:0000313" key="2">
    <source>
        <dbReference type="EMBL" id="KAJ7323865.1"/>
    </source>
</evidence>
<accession>A0AAD6ZIX9</accession>
<dbReference type="AlphaFoldDB" id="A0AAD6ZIX9"/>
<gene>
    <name evidence="2" type="ORF">DFH08DRAFT_817348</name>
</gene>